<accession>A0A933W2X0</accession>
<dbReference type="AlphaFoldDB" id="A0A933W2X0"/>
<name>A0A933W2X0_UNCEI</name>
<sequence>MSHEPNAGRSHVRGAELVEGVRLTHADVLRVAAERGVPRLCHCCGAAPVGTDAVADTGVVAEALFCAACHALADEFNAQGGSPYLPVYDDHRRHAASTTRKAHGMAAAMQRELRSEEAMTAARHALAQWRRMRVGALLLSAGLGRDDGFAPSAYFERVWLGAAERAAVFAAFAAWWRSGAAWAERAGRENGGVR</sequence>
<reference evidence="1" key="1">
    <citation type="submission" date="2020-07" db="EMBL/GenBank/DDBJ databases">
        <title>Huge and variable diversity of episymbiotic CPR bacteria and DPANN archaea in groundwater ecosystems.</title>
        <authorList>
            <person name="He C.Y."/>
            <person name="Keren R."/>
            <person name="Whittaker M."/>
            <person name="Farag I.F."/>
            <person name="Doudna J."/>
            <person name="Cate J.H.D."/>
            <person name="Banfield J.F."/>
        </authorList>
    </citation>
    <scope>NUCLEOTIDE SEQUENCE</scope>
    <source>
        <strain evidence="1">NC_groundwater_1813_Pr3_B-0.1um_71_17</strain>
    </source>
</reference>
<evidence type="ECO:0000313" key="1">
    <source>
        <dbReference type="EMBL" id="MBI5170530.1"/>
    </source>
</evidence>
<comment type="caution">
    <text evidence="1">The sequence shown here is derived from an EMBL/GenBank/DDBJ whole genome shotgun (WGS) entry which is preliminary data.</text>
</comment>
<organism evidence="1 2">
    <name type="scientific">Eiseniibacteriota bacterium</name>
    <dbReference type="NCBI Taxonomy" id="2212470"/>
    <lineage>
        <taxon>Bacteria</taxon>
        <taxon>Candidatus Eiseniibacteriota</taxon>
    </lineage>
</organism>
<evidence type="ECO:0000313" key="2">
    <source>
        <dbReference type="Proteomes" id="UP000696931"/>
    </source>
</evidence>
<proteinExistence type="predicted"/>
<dbReference type="Proteomes" id="UP000696931">
    <property type="component" value="Unassembled WGS sequence"/>
</dbReference>
<gene>
    <name evidence="1" type="ORF">HZA61_13665</name>
</gene>
<protein>
    <submittedName>
        <fullName evidence="1">Uncharacterized protein</fullName>
    </submittedName>
</protein>
<dbReference type="EMBL" id="JACRIW010000097">
    <property type="protein sequence ID" value="MBI5170530.1"/>
    <property type="molecule type" value="Genomic_DNA"/>
</dbReference>